<dbReference type="CDD" id="cd12148">
    <property type="entry name" value="fungal_TF_MHR"/>
    <property type="match status" value="1"/>
</dbReference>
<protein>
    <recommendedName>
        <fullName evidence="3">Transcription factor domain-containing protein</fullName>
    </recommendedName>
</protein>
<evidence type="ECO:0008006" key="3">
    <source>
        <dbReference type="Google" id="ProtNLM"/>
    </source>
</evidence>
<dbReference type="Proteomes" id="UP000777438">
    <property type="component" value="Unassembled WGS sequence"/>
</dbReference>
<accession>A0A9P8VXM5</accession>
<dbReference type="PANTHER" id="PTHR47256:SF1">
    <property type="entry name" value="ZN(II)2CYS6 TRANSCRIPTION FACTOR (EUROFUNG)"/>
    <property type="match status" value="1"/>
</dbReference>
<name>A0A9P8VXM5_9HYPO</name>
<dbReference type="InterPro" id="IPR053187">
    <property type="entry name" value="Notoamide_regulator"/>
</dbReference>
<evidence type="ECO:0000313" key="2">
    <source>
        <dbReference type="Proteomes" id="UP000777438"/>
    </source>
</evidence>
<proteinExistence type="predicted"/>
<evidence type="ECO:0000313" key="1">
    <source>
        <dbReference type="EMBL" id="KAH6884449.1"/>
    </source>
</evidence>
<reference evidence="1 2" key="1">
    <citation type="journal article" date="2021" name="Nat. Commun.">
        <title>Genetic determinants of endophytism in the Arabidopsis root mycobiome.</title>
        <authorList>
            <person name="Mesny F."/>
            <person name="Miyauchi S."/>
            <person name="Thiergart T."/>
            <person name="Pickel B."/>
            <person name="Atanasova L."/>
            <person name="Karlsson M."/>
            <person name="Huettel B."/>
            <person name="Barry K.W."/>
            <person name="Haridas S."/>
            <person name="Chen C."/>
            <person name="Bauer D."/>
            <person name="Andreopoulos W."/>
            <person name="Pangilinan J."/>
            <person name="LaButti K."/>
            <person name="Riley R."/>
            <person name="Lipzen A."/>
            <person name="Clum A."/>
            <person name="Drula E."/>
            <person name="Henrissat B."/>
            <person name="Kohler A."/>
            <person name="Grigoriev I.V."/>
            <person name="Martin F.M."/>
            <person name="Hacquard S."/>
        </authorList>
    </citation>
    <scope>NUCLEOTIDE SEQUENCE [LARGE SCALE GENOMIC DNA]</scope>
    <source>
        <strain evidence="1 2">MPI-CAGE-CH-0241</strain>
    </source>
</reference>
<dbReference type="AlphaFoldDB" id="A0A9P8VXM5"/>
<dbReference type="OrthoDB" id="10261408at2759"/>
<sequence>MHQAASIPTSLTFNPENHVLRSFIPQTRNSLEFELTVRHPIAYPTLYPVEFQSLPLDTLLNPTRISRSQLQSSSTWYSRLGLPSTSQPAPLHIDSASTELVVGPAPCRPLVDDRLRNLSIAFWTDVHMSNDLAARIISLYLEVDYPVLPIFNAELFLDDLLRQRHYFCSRLLVCALMSWACQAFTSISPETRELSVAFFSEADTILADQAQLNTLTTVSALQFLCMTAITQGRDDIASRYLRRGIAIGKAMGLFGLHPGKASADAWVDGYRDWRIAASYTSWGLESPPSLPTPVQVEHQSAPHVGFVNTHTFHIESFQACCELWTIFNGVLWTRYGEDGGGSLYRRSLAYAEEVYSRLLDWAGRLPLELIRCLESNHAVMMMHVYFHAIVTDVFRPFVHGTEQDTSLSSFATPQASAEGAYAASINQLKRLLLLYKLNFRTATLSVHWQTSIVYVANAIVREAGATSVEWRYYLYLCIAGLEDLYGSFRAFGLIVKALLGMALEHNAITPEEVKRVRRELKELGQPYEDTNPLGEDRGVEVASWIINLDLALTDPEAAQGSNLAARFDSMVLQDGEESN</sequence>
<dbReference type="PANTHER" id="PTHR47256">
    <property type="entry name" value="ZN(II)2CYS6 TRANSCRIPTION FACTOR (EUROFUNG)-RELATED"/>
    <property type="match status" value="1"/>
</dbReference>
<comment type="caution">
    <text evidence="1">The sequence shown here is derived from an EMBL/GenBank/DDBJ whole genome shotgun (WGS) entry which is preliminary data.</text>
</comment>
<organism evidence="1 2">
    <name type="scientific">Thelonectria olida</name>
    <dbReference type="NCBI Taxonomy" id="1576542"/>
    <lineage>
        <taxon>Eukaryota</taxon>
        <taxon>Fungi</taxon>
        <taxon>Dikarya</taxon>
        <taxon>Ascomycota</taxon>
        <taxon>Pezizomycotina</taxon>
        <taxon>Sordariomycetes</taxon>
        <taxon>Hypocreomycetidae</taxon>
        <taxon>Hypocreales</taxon>
        <taxon>Nectriaceae</taxon>
        <taxon>Thelonectria</taxon>
    </lineage>
</organism>
<keyword evidence="2" id="KW-1185">Reference proteome</keyword>
<gene>
    <name evidence="1" type="ORF">B0T10DRAFT_410007</name>
</gene>
<dbReference type="EMBL" id="JAGPYM010000020">
    <property type="protein sequence ID" value="KAH6884449.1"/>
    <property type="molecule type" value="Genomic_DNA"/>
</dbReference>